<keyword evidence="4" id="KW-1185">Reference proteome</keyword>
<dbReference type="RefSeq" id="WP_013638782.1">
    <property type="nucleotide sequence ID" value="NC_015185.1"/>
</dbReference>
<dbReference type="SMART" id="SM00471">
    <property type="entry name" value="HDc"/>
    <property type="match status" value="1"/>
</dbReference>
<dbReference type="Pfam" id="PF01966">
    <property type="entry name" value="HD"/>
    <property type="match status" value="1"/>
</dbReference>
<dbReference type="InterPro" id="IPR003607">
    <property type="entry name" value="HD/PDEase_dom"/>
</dbReference>
<dbReference type="eggNOG" id="COG3481">
    <property type="taxonomic scope" value="Bacteria"/>
</dbReference>
<evidence type="ECO:0000256" key="1">
    <source>
        <dbReference type="ARBA" id="ARBA00022801"/>
    </source>
</evidence>
<dbReference type="EMBL" id="CP002543">
    <property type="protein sequence ID" value="ADY73831.1"/>
    <property type="molecule type" value="Genomic_DNA"/>
</dbReference>
<reference evidence="3 4" key="1">
    <citation type="journal article" date="2011" name="Stand. Genomic Sci.">
        <title>Complete genome sequence of the thermophilic sulfur-reducer Desulfurobacterium thermolithotrophum type strain (BSA(T)) from a deep-sea hydrothermal vent.</title>
        <authorList>
            <person name="Goker M."/>
            <person name="Daligault H."/>
            <person name="Mwirichia R."/>
            <person name="Lapidus A."/>
            <person name="Lucas S."/>
            <person name="Deshpande S."/>
            <person name="Pagani I."/>
            <person name="Tapia R."/>
            <person name="Cheng J.F."/>
            <person name="Goodwin L."/>
            <person name="Pitluck S."/>
            <person name="Liolios K."/>
            <person name="Ivanova N."/>
            <person name="Mavromatis K."/>
            <person name="Mikhailova N."/>
            <person name="Pati A."/>
            <person name="Chen A."/>
            <person name="Palaniappan K."/>
            <person name="Han C."/>
            <person name="Land M."/>
            <person name="Hauser L."/>
            <person name="Pan C."/>
            <person name="Brambilla E.M."/>
            <person name="Rohde M."/>
            <person name="Spring S."/>
            <person name="Sikorski J."/>
            <person name="Wirth R."/>
            <person name="Detter J.C."/>
            <person name="Woyke T."/>
            <person name="Bristow J."/>
            <person name="Eisen J.A."/>
            <person name="Markowitz V."/>
            <person name="Hugenholtz P."/>
            <person name="Kyrpides N.C."/>
            <person name="Klenk H.P."/>
        </authorList>
    </citation>
    <scope>NUCLEOTIDE SEQUENCE [LARGE SCALE GENOMIC DNA]</scope>
    <source>
        <strain evidence="4">DSM 11699 / BSA</strain>
    </source>
</reference>
<dbReference type="GO" id="GO:0031125">
    <property type="term" value="P:rRNA 3'-end processing"/>
    <property type="evidence" value="ECO:0007669"/>
    <property type="project" value="TreeGrafter"/>
</dbReference>
<dbReference type="Gene3D" id="2.40.50.140">
    <property type="entry name" value="Nucleic acid-binding proteins"/>
    <property type="match status" value="1"/>
</dbReference>
<dbReference type="HOGENOM" id="CLU_056349_2_0_0"/>
<dbReference type="AlphaFoldDB" id="F0S0M8"/>
<dbReference type="OrthoDB" id="9778453at2"/>
<dbReference type="PROSITE" id="PS51831">
    <property type="entry name" value="HD"/>
    <property type="match status" value="1"/>
</dbReference>
<dbReference type="PANTHER" id="PTHR37294:SF1">
    <property type="entry name" value="3'-5' EXORIBONUCLEASE YHAM"/>
    <property type="match status" value="1"/>
</dbReference>
<dbReference type="CDD" id="cd04492">
    <property type="entry name" value="YhaM_OBF_like"/>
    <property type="match status" value="1"/>
</dbReference>
<dbReference type="CDD" id="cd00077">
    <property type="entry name" value="HDc"/>
    <property type="match status" value="1"/>
</dbReference>
<dbReference type="InterPro" id="IPR050798">
    <property type="entry name" value="YhaM_exoribonuc/phosphodiest"/>
</dbReference>
<accession>F0S0M8</accession>
<feature type="domain" description="HD" evidence="2">
    <location>
        <begin position="165"/>
        <end position="285"/>
    </location>
</feature>
<protein>
    <submittedName>
        <fullName evidence="3">Metal dependent phosphohydrolase</fullName>
    </submittedName>
</protein>
<dbReference type="GO" id="GO:0016787">
    <property type="term" value="F:hydrolase activity"/>
    <property type="evidence" value="ECO:0007669"/>
    <property type="project" value="UniProtKB-KW"/>
</dbReference>
<dbReference type="Proteomes" id="UP000007102">
    <property type="component" value="Chromosome"/>
</dbReference>
<evidence type="ECO:0000313" key="3">
    <source>
        <dbReference type="EMBL" id="ADY73831.1"/>
    </source>
</evidence>
<dbReference type="Pfam" id="PF01336">
    <property type="entry name" value="tRNA_anti-codon"/>
    <property type="match status" value="1"/>
</dbReference>
<evidence type="ECO:0000313" key="4">
    <source>
        <dbReference type="Proteomes" id="UP000007102"/>
    </source>
</evidence>
<organism evidence="3 4">
    <name type="scientific">Desulfurobacterium thermolithotrophum (strain DSM 11699 / BSA)</name>
    <dbReference type="NCBI Taxonomy" id="868864"/>
    <lineage>
        <taxon>Bacteria</taxon>
        <taxon>Pseudomonadati</taxon>
        <taxon>Aquificota</taxon>
        <taxon>Aquificia</taxon>
        <taxon>Desulfurobacteriales</taxon>
        <taxon>Desulfurobacteriaceae</taxon>
        <taxon>Desulfurobacterium</taxon>
    </lineage>
</organism>
<dbReference type="InterPro" id="IPR006674">
    <property type="entry name" value="HD_domain"/>
</dbReference>
<keyword evidence="1 3" id="KW-0378">Hydrolase</keyword>
<dbReference type="InterPro" id="IPR012340">
    <property type="entry name" value="NA-bd_OB-fold"/>
</dbReference>
<dbReference type="SUPFAM" id="SSF109604">
    <property type="entry name" value="HD-domain/PDEase-like"/>
    <property type="match status" value="1"/>
</dbReference>
<dbReference type="GO" id="GO:0003676">
    <property type="term" value="F:nucleic acid binding"/>
    <property type="evidence" value="ECO:0007669"/>
    <property type="project" value="InterPro"/>
</dbReference>
<dbReference type="InterPro" id="IPR004365">
    <property type="entry name" value="NA-bd_OB_tRNA"/>
</dbReference>
<dbReference type="Gene3D" id="1.10.3210.10">
    <property type="entry name" value="Hypothetical protein af1432"/>
    <property type="match status" value="1"/>
</dbReference>
<dbReference type="KEGG" id="dte:Dester_1195"/>
<dbReference type="InParanoid" id="F0S0M8"/>
<dbReference type="PANTHER" id="PTHR37294">
    <property type="entry name" value="3'-5' EXORIBONUCLEASE YHAM"/>
    <property type="match status" value="1"/>
</dbReference>
<gene>
    <name evidence="3" type="ordered locus">Dester_1195</name>
</gene>
<proteinExistence type="predicted"/>
<dbReference type="NCBIfam" id="TIGR00277">
    <property type="entry name" value="HDIG"/>
    <property type="match status" value="1"/>
</dbReference>
<name>F0S0M8_DESTD</name>
<dbReference type="STRING" id="868864.Dester_1195"/>
<sequence length="326" mass="37524">MDTYIREICSLPVGTEFEGFFFIEHVEIKKHRTGEPYLKLILSDKTGTIPALWWKPPKDADLTIFQRGDVVFVVGHVEHFQQSVQPKLKEIRKADSKEFDSKKFISESRFSIEEQFNSLLEVIDSIENPFLKKLLENFFYDDSFVKKFLKAPAGKTIHHACIGGLLEHTLGVVEICETVAKRFKSIDRDLLICAAILHDIGKVYEYEIDVTISRTTEGILLGHLYMSCEMVTKKIDEIEGFPHDLKVKLLHCILSHHGEYEHGSPKKPKTLEAVTLAYADALDSRVKGFEEHIERELGTNKGWTRRHFAFEVPIFFDGNFNYGEEK</sequence>
<dbReference type="InterPro" id="IPR006675">
    <property type="entry name" value="HDIG_dom"/>
</dbReference>
<evidence type="ECO:0000259" key="2">
    <source>
        <dbReference type="PROSITE" id="PS51831"/>
    </source>
</evidence>
<reference evidence="4" key="2">
    <citation type="submission" date="2011-02" db="EMBL/GenBank/DDBJ databases">
        <title>The complete genome of Desulfurobacterium thermolithotrophum DSM 11699.</title>
        <authorList>
            <consortium name="US DOE Joint Genome Institute (JGI-PGF)"/>
            <person name="Lucas S."/>
            <person name="Copeland A."/>
            <person name="Lapidus A."/>
            <person name="Bruce D."/>
            <person name="Goodwin L."/>
            <person name="Pitluck S."/>
            <person name="Kyrpides N."/>
            <person name="Mavromatis K."/>
            <person name="Pagani I."/>
            <person name="Ivanova N."/>
            <person name="Mikhailova N."/>
            <person name="Daligault H."/>
            <person name="Detter J.C."/>
            <person name="Tapia R."/>
            <person name="Han C."/>
            <person name="Land M."/>
            <person name="Hauser L."/>
            <person name="Markowitz V."/>
            <person name="Cheng J.-F."/>
            <person name="Hugenholtz P."/>
            <person name="Woyke T."/>
            <person name="Wu D."/>
            <person name="Spring S."/>
            <person name="Brambilla E."/>
            <person name="Klenk H.-P."/>
            <person name="Eisen J.A."/>
        </authorList>
    </citation>
    <scope>NUCLEOTIDE SEQUENCE [LARGE SCALE GENOMIC DNA]</scope>
    <source>
        <strain evidence="4">DSM 11699 / BSA</strain>
    </source>
</reference>